<keyword evidence="2" id="KW-1185">Reference proteome</keyword>
<name>A0ABV6NYD9_9ACTN</name>
<evidence type="ECO:0000313" key="2">
    <source>
        <dbReference type="Proteomes" id="UP001589894"/>
    </source>
</evidence>
<sequence length="55" mass="5996">MRLTGAVGFRSGLRIDRKTVRMTVTFNGDKDASAAFSPAGHAIELITRPHLPSRD</sequence>
<dbReference type="Proteomes" id="UP001589894">
    <property type="component" value="Unassembled WGS sequence"/>
</dbReference>
<gene>
    <name evidence="1" type="ORF">ACFFHU_16875</name>
</gene>
<comment type="caution">
    <text evidence="1">The sequence shown here is derived from an EMBL/GenBank/DDBJ whole genome shotgun (WGS) entry which is preliminary data.</text>
</comment>
<protein>
    <submittedName>
        <fullName evidence="1">Uncharacterized protein</fullName>
    </submittedName>
</protein>
<dbReference type="RefSeq" id="WP_377340003.1">
    <property type="nucleotide sequence ID" value="NZ_JBHLUE010000012.1"/>
</dbReference>
<accession>A0ABV6NYD9</accession>
<reference evidence="1 2" key="1">
    <citation type="submission" date="2024-09" db="EMBL/GenBank/DDBJ databases">
        <authorList>
            <person name="Sun Q."/>
            <person name="Mori K."/>
        </authorList>
    </citation>
    <scope>NUCLEOTIDE SEQUENCE [LARGE SCALE GENOMIC DNA]</scope>
    <source>
        <strain evidence="1 2">TBRC 2205</strain>
    </source>
</reference>
<proteinExistence type="predicted"/>
<evidence type="ECO:0000313" key="1">
    <source>
        <dbReference type="EMBL" id="MFC0565800.1"/>
    </source>
</evidence>
<dbReference type="EMBL" id="JBHLUE010000012">
    <property type="protein sequence ID" value="MFC0565800.1"/>
    <property type="molecule type" value="Genomic_DNA"/>
</dbReference>
<organism evidence="1 2">
    <name type="scientific">Plantactinospora siamensis</name>
    <dbReference type="NCBI Taxonomy" id="555372"/>
    <lineage>
        <taxon>Bacteria</taxon>
        <taxon>Bacillati</taxon>
        <taxon>Actinomycetota</taxon>
        <taxon>Actinomycetes</taxon>
        <taxon>Micromonosporales</taxon>
        <taxon>Micromonosporaceae</taxon>
        <taxon>Plantactinospora</taxon>
    </lineage>
</organism>